<evidence type="ECO:0000313" key="1">
    <source>
        <dbReference type="EMBL" id="PSS08511.1"/>
    </source>
</evidence>
<sequence>MEKQADLSEPNKVMSDIALGVKRNDKTIGDRYEAFSAGEEKREMSSTIDCLSLSMAVVAGSVRFQSDLSGPDAFAMPSGGRRCTASTVSLDTILFVAMSAEEPFDMEWSLGWGSLWLSEEGSPTCKVNAGRENEVLITNLPRYMLRKTCDHPIVARLVEIMS</sequence>
<dbReference type="Proteomes" id="UP000241818">
    <property type="component" value="Unassembled WGS sequence"/>
</dbReference>
<dbReference type="EMBL" id="KZ679018">
    <property type="protein sequence ID" value="PSS08511.1"/>
    <property type="molecule type" value="Genomic_DNA"/>
</dbReference>
<dbReference type="InParanoid" id="A0A2T3AQG8"/>
<dbReference type="AlphaFoldDB" id="A0A2T3AQG8"/>
<protein>
    <submittedName>
        <fullName evidence="1">Uncharacterized protein</fullName>
    </submittedName>
</protein>
<name>A0A2T3AQG8_AMORE</name>
<proteinExistence type="predicted"/>
<gene>
    <name evidence="1" type="ORF">M430DRAFT_22748</name>
</gene>
<reference evidence="1 2" key="1">
    <citation type="journal article" date="2018" name="New Phytol.">
        <title>Comparative genomics and transcriptomics depict ericoid mycorrhizal fungi as versatile saprotrophs and plant mutualists.</title>
        <authorList>
            <person name="Martino E."/>
            <person name="Morin E."/>
            <person name="Grelet G.A."/>
            <person name="Kuo A."/>
            <person name="Kohler A."/>
            <person name="Daghino S."/>
            <person name="Barry K.W."/>
            <person name="Cichocki N."/>
            <person name="Clum A."/>
            <person name="Dockter R.B."/>
            <person name="Hainaut M."/>
            <person name="Kuo R.C."/>
            <person name="LaButti K."/>
            <person name="Lindahl B.D."/>
            <person name="Lindquist E.A."/>
            <person name="Lipzen A."/>
            <person name="Khouja H.R."/>
            <person name="Magnuson J."/>
            <person name="Murat C."/>
            <person name="Ohm R.A."/>
            <person name="Singer S.W."/>
            <person name="Spatafora J.W."/>
            <person name="Wang M."/>
            <person name="Veneault-Fourrey C."/>
            <person name="Henrissat B."/>
            <person name="Grigoriev I.V."/>
            <person name="Martin F.M."/>
            <person name="Perotto S."/>
        </authorList>
    </citation>
    <scope>NUCLEOTIDE SEQUENCE [LARGE SCALE GENOMIC DNA]</scope>
    <source>
        <strain evidence="1 2">ATCC 22711</strain>
    </source>
</reference>
<keyword evidence="2" id="KW-1185">Reference proteome</keyword>
<dbReference type="RefSeq" id="XP_024716909.1">
    <property type="nucleotide sequence ID" value="XM_024864759.1"/>
</dbReference>
<evidence type="ECO:0000313" key="2">
    <source>
        <dbReference type="Proteomes" id="UP000241818"/>
    </source>
</evidence>
<dbReference type="GeneID" id="36572840"/>
<organism evidence="1 2">
    <name type="scientific">Amorphotheca resinae ATCC 22711</name>
    <dbReference type="NCBI Taxonomy" id="857342"/>
    <lineage>
        <taxon>Eukaryota</taxon>
        <taxon>Fungi</taxon>
        <taxon>Dikarya</taxon>
        <taxon>Ascomycota</taxon>
        <taxon>Pezizomycotina</taxon>
        <taxon>Leotiomycetes</taxon>
        <taxon>Helotiales</taxon>
        <taxon>Amorphothecaceae</taxon>
        <taxon>Amorphotheca</taxon>
    </lineage>
</organism>
<accession>A0A2T3AQG8</accession>